<dbReference type="Gene3D" id="3.40.50.620">
    <property type="entry name" value="HUPs"/>
    <property type="match status" value="1"/>
</dbReference>
<protein>
    <recommendedName>
        <fullName evidence="3">asparagine synthase (glutamine-hydrolyzing)</fullName>
        <ecNumber evidence="3">6.3.5.4</ecNumber>
    </recommendedName>
</protein>
<feature type="domain" description="Glutamine amidotransferase type-2" evidence="5">
    <location>
        <begin position="61"/>
        <end position="261"/>
    </location>
</feature>
<keyword evidence="7" id="KW-1185">Reference proteome</keyword>
<reference evidence="6 7" key="1">
    <citation type="submission" date="2019-04" db="EMBL/GenBank/DDBJ databases">
        <title>Genome sequence of Pelagicola litoralis CL-ES2.</title>
        <authorList>
            <person name="Cao J."/>
        </authorList>
    </citation>
    <scope>NUCLEOTIDE SEQUENCE [LARGE SCALE GENOMIC DNA]</scope>
    <source>
        <strain evidence="6 7">CL-ES2</strain>
    </source>
</reference>
<comment type="similarity">
    <text evidence="2">Belongs to the asparagine synthetase family.</text>
</comment>
<evidence type="ECO:0000313" key="7">
    <source>
        <dbReference type="Proteomes" id="UP000306575"/>
    </source>
</evidence>
<dbReference type="InterPro" id="IPR014729">
    <property type="entry name" value="Rossmann-like_a/b/a_fold"/>
</dbReference>
<dbReference type="GO" id="GO:0006529">
    <property type="term" value="P:asparagine biosynthetic process"/>
    <property type="evidence" value="ECO:0007669"/>
    <property type="project" value="InterPro"/>
</dbReference>
<feature type="non-terminal residue" evidence="6">
    <location>
        <position position="380"/>
    </location>
</feature>
<comment type="catalytic activity">
    <reaction evidence="4">
        <text>L-aspartate + L-glutamine + ATP + H2O = L-asparagine + L-glutamate + AMP + diphosphate + H(+)</text>
        <dbReference type="Rhea" id="RHEA:12228"/>
        <dbReference type="ChEBI" id="CHEBI:15377"/>
        <dbReference type="ChEBI" id="CHEBI:15378"/>
        <dbReference type="ChEBI" id="CHEBI:29985"/>
        <dbReference type="ChEBI" id="CHEBI:29991"/>
        <dbReference type="ChEBI" id="CHEBI:30616"/>
        <dbReference type="ChEBI" id="CHEBI:33019"/>
        <dbReference type="ChEBI" id="CHEBI:58048"/>
        <dbReference type="ChEBI" id="CHEBI:58359"/>
        <dbReference type="ChEBI" id="CHEBI:456215"/>
        <dbReference type="EC" id="6.3.5.4"/>
    </reaction>
</comment>
<dbReference type="InterPro" id="IPR033738">
    <property type="entry name" value="AsnB_N"/>
</dbReference>
<evidence type="ECO:0000256" key="3">
    <source>
        <dbReference type="ARBA" id="ARBA00012737"/>
    </source>
</evidence>
<name>A0A4U7MYF6_9RHOB</name>
<evidence type="ECO:0000313" key="6">
    <source>
        <dbReference type="EMBL" id="TKZ18063.1"/>
    </source>
</evidence>
<dbReference type="SUPFAM" id="SSF56235">
    <property type="entry name" value="N-terminal nucleophile aminohydrolases (Ntn hydrolases)"/>
    <property type="match status" value="1"/>
</dbReference>
<evidence type="ECO:0000259" key="5">
    <source>
        <dbReference type="PROSITE" id="PS51278"/>
    </source>
</evidence>
<dbReference type="AlphaFoldDB" id="A0A4U7MYF6"/>
<dbReference type="EMBL" id="SULI01000017">
    <property type="protein sequence ID" value="TKZ18063.1"/>
    <property type="molecule type" value="Genomic_DNA"/>
</dbReference>
<evidence type="ECO:0000256" key="1">
    <source>
        <dbReference type="ARBA" id="ARBA00005187"/>
    </source>
</evidence>
<gene>
    <name evidence="6" type="ORF">FAP39_12785</name>
</gene>
<dbReference type="InterPro" id="IPR029055">
    <property type="entry name" value="Ntn_hydrolases_N"/>
</dbReference>
<dbReference type="Pfam" id="PF13537">
    <property type="entry name" value="GATase_7"/>
    <property type="match status" value="1"/>
</dbReference>
<organism evidence="6 7">
    <name type="scientific">Shimia litoralis</name>
    <dbReference type="NCBI Taxonomy" id="420403"/>
    <lineage>
        <taxon>Bacteria</taxon>
        <taxon>Pseudomonadati</taxon>
        <taxon>Pseudomonadota</taxon>
        <taxon>Alphaproteobacteria</taxon>
        <taxon>Rhodobacterales</taxon>
        <taxon>Roseobacteraceae</taxon>
    </lineage>
</organism>
<dbReference type="EC" id="6.3.5.4" evidence="3"/>
<dbReference type="GO" id="GO:0004066">
    <property type="term" value="F:asparagine synthase (glutamine-hydrolyzing) activity"/>
    <property type="evidence" value="ECO:0007669"/>
    <property type="project" value="UniProtKB-EC"/>
</dbReference>
<accession>A0A4U7MYF6</accession>
<dbReference type="InterPro" id="IPR001962">
    <property type="entry name" value="Asn_synthase"/>
</dbReference>
<dbReference type="PANTHER" id="PTHR43284">
    <property type="entry name" value="ASPARAGINE SYNTHETASE (GLUTAMINE-HYDROLYZING)"/>
    <property type="match status" value="1"/>
</dbReference>
<evidence type="ECO:0000256" key="2">
    <source>
        <dbReference type="ARBA" id="ARBA00005752"/>
    </source>
</evidence>
<dbReference type="SUPFAM" id="SSF52402">
    <property type="entry name" value="Adenine nucleotide alpha hydrolases-like"/>
    <property type="match status" value="1"/>
</dbReference>
<proteinExistence type="inferred from homology"/>
<dbReference type="InterPro" id="IPR051786">
    <property type="entry name" value="ASN_synthetase/amidase"/>
</dbReference>
<dbReference type="PROSITE" id="PS51278">
    <property type="entry name" value="GATASE_TYPE_2"/>
    <property type="match status" value="1"/>
</dbReference>
<dbReference type="GO" id="GO:0005829">
    <property type="term" value="C:cytosol"/>
    <property type="evidence" value="ECO:0007669"/>
    <property type="project" value="TreeGrafter"/>
</dbReference>
<dbReference type="Gene3D" id="3.60.20.10">
    <property type="entry name" value="Glutamine Phosphoribosylpyrophosphate, subunit 1, domain 1"/>
    <property type="match status" value="1"/>
</dbReference>
<dbReference type="InterPro" id="IPR017932">
    <property type="entry name" value="GATase_2_dom"/>
</dbReference>
<evidence type="ECO:0000256" key="4">
    <source>
        <dbReference type="ARBA" id="ARBA00048741"/>
    </source>
</evidence>
<dbReference type="PANTHER" id="PTHR43284:SF1">
    <property type="entry name" value="ASPARAGINE SYNTHETASE"/>
    <property type="match status" value="1"/>
</dbReference>
<sequence>MPAGLRLLPWSCSPSLHSTSSSICTRQCISLWRLLVDRECPKPHACLHFNEGNRKEYLKMCGLIFALAARPVREFVTAAHARQYYRGPDGEGVLFEETAGVHLGMAHQRLAIVGLSESGAQPMLSASGRYRILFNGEVYNFRELADQFGLTGLRSGTDTEVIVELIERLGIDEAFRQFNGMWAMVVQDCVSNRFYVARDRFGKKPLYMYRDSNGIYMASEMHSLMALPGVDVTPDPVTAARFLSQSLQSIDDHSWLELVEAFPAASIAEIDGTAPANGLSNLRAYWKPGYQDELPISSEGEAIEELRHLVQDAIRLRLHADVPVGVALSGGIDSSIIAAQAKHQTSALDQMTELFSAVKPFQMIKFRTMRDAIDADGRQL</sequence>
<dbReference type="Proteomes" id="UP000306575">
    <property type="component" value="Unassembled WGS sequence"/>
</dbReference>
<comment type="caution">
    <text evidence="6">The sequence shown here is derived from an EMBL/GenBank/DDBJ whole genome shotgun (WGS) entry which is preliminary data.</text>
</comment>
<comment type="pathway">
    <text evidence="1">Amino-acid biosynthesis; L-asparagine biosynthesis; L-asparagine from L-aspartate (L-Gln route): step 1/1.</text>
</comment>
<dbReference type="Pfam" id="PF00733">
    <property type="entry name" value="Asn_synthase"/>
    <property type="match status" value="1"/>
</dbReference>
<dbReference type="CDD" id="cd00712">
    <property type="entry name" value="AsnB"/>
    <property type="match status" value="1"/>
</dbReference>